<dbReference type="InterPro" id="IPR013325">
    <property type="entry name" value="RNA_pol_sigma_r2"/>
</dbReference>
<dbReference type="PANTHER" id="PTHR30603">
    <property type="entry name" value="RNA POLYMERASE SIGMA FACTOR RPO"/>
    <property type="match status" value="1"/>
</dbReference>
<dbReference type="InterPro" id="IPR014284">
    <property type="entry name" value="RNA_pol_sigma-70_dom"/>
</dbReference>
<evidence type="ECO:0000256" key="1">
    <source>
        <dbReference type="ARBA" id="ARBA00023015"/>
    </source>
</evidence>
<evidence type="ECO:0000313" key="8">
    <source>
        <dbReference type="Proteomes" id="UP001519311"/>
    </source>
</evidence>
<name>A0ABS4VG25_9ACTN</name>
<keyword evidence="1" id="KW-0805">Transcription regulation</keyword>
<organism evidence="7 8">
    <name type="scientific">Streptomyces clavifer</name>
    <dbReference type="NCBI Taxonomy" id="68188"/>
    <lineage>
        <taxon>Bacteria</taxon>
        <taxon>Bacillati</taxon>
        <taxon>Actinomycetota</taxon>
        <taxon>Actinomycetes</taxon>
        <taxon>Kitasatosporales</taxon>
        <taxon>Streptomycetaceae</taxon>
        <taxon>Streptomyces</taxon>
    </lineage>
</organism>
<dbReference type="Pfam" id="PF04545">
    <property type="entry name" value="Sigma70_r4"/>
    <property type="match status" value="1"/>
</dbReference>
<evidence type="ECO:0000256" key="4">
    <source>
        <dbReference type="ARBA" id="ARBA00023163"/>
    </source>
</evidence>
<dbReference type="Gene3D" id="1.10.10.10">
    <property type="entry name" value="Winged helix-like DNA-binding domain superfamily/Winged helix DNA-binding domain"/>
    <property type="match status" value="2"/>
</dbReference>
<dbReference type="Gene3D" id="1.10.601.10">
    <property type="entry name" value="RNA Polymerase Primary Sigma Factor"/>
    <property type="match status" value="1"/>
</dbReference>
<dbReference type="InterPro" id="IPR000943">
    <property type="entry name" value="RNA_pol_sigma70"/>
</dbReference>
<reference evidence="7 8" key="1">
    <citation type="submission" date="2021-03" db="EMBL/GenBank/DDBJ databases">
        <title>Sequencing the genomes of 1000 actinobacteria strains.</title>
        <authorList>
            <person name="Klenk H.-P."/>
        </authorList>
    </citation>
    <scope>NUCLEOTIDE SEQUENCE [LARGE SCALE GENOMIC DNA]</scope>
    <source>
        <strain evidence="7 8">DSM 40843</strain>
    </source>
</reference>
<dbReference type="CDD" id="cd06171">
    <property type="entry name" value="Sigma70_r4"/>
    <property type="match status" value="1"/>
</dbReference>
<evidence type="ECO:0000259" key="6">
    <source>
        <dbReference type="PROSITE" id="PS00715"/>
    </source>
</evidence>
<dbReference type="PANTHER" id="PTHR30603:SF47">
    <property type="entry name" value="RNA POLYMERASE SIGMA FACTOR SIGD, CHLOROPLASTIC"/>
    <property type="match status" value="1"/>
</dbReference>
<keyword evidence="2" id="KW-0731">Sigma factor</keyword>
<dbReference type="PROSITE" id="PS00715">
    <property type="entry name" value="SIGMA70_1"/>
    <property type="match status" value="1"/>
</dbReference>
<keyword evidence="4" id="KW-0804">Transcription</keyword>
<dbReference type="EMBL" id="JAGINS010000001">
    <property type="protein sequence ID" value="MBP2362868.1"/>
    <property type="molecule type" value="Genomic_DNA"/>
</dbReference>
<sequence>MPSEAAKRLAQARRMLGRYAEADGTVSKLAHDGVVRLLGLGPADARELTIGLPVTRPRPLGAPARPVTPGRAGSRASASVPAPSTEKSSCSAVSAKDESLSGAVRAARAVMEEDRWRRNAGKVVLKADEEVGLAVLLRGGTDRLGRDVPKEEIAGLPRDSERWRAYECFVLHNQRLVWKIAQGCQGRGLDIEDLVQHGTLGLMRAVRRFDATRGYKMSTYATWWIKQAITRAIADEGTMIRLPVYVHEMVSKVAVAERKLLSEGRPRTVDNVAYATGLTFAEVEEVRRISRPTDSLDRIIGDDTALGDLIIGPSRLPGPPTVLLRKEFQGRLRHVLEHLPERDRHVVVRRTGLDGDEPDTLEHIGAIFGVTRERIRQIEPKAKAKLLGQLIHHGMAPKHF</sequence>
<dbReference type="PRINTS" id="PR00046">
    <property type="entry name" value="SIGMA70FCT"/>
</dbReference>
<dbReference type="Pfam" id="PF04539">
    <property type="entry name" value="Sigma70_r3"/>
    <property type="match status" value="1"/>
</dbReference>
<dbReference type="InterPro" id="IPR007624">
    <property type="entry name" value="RNA_pol_sigma70_r3"/>
</dbReference>
<dbReference type="InterPro" id="IPR050239">
    <property type="entry name" value="Sigma-70_RNA_pol_init_factors"/>
</dbReference>
<dbReference type="InterPro" id="IPR036388">
    <property type="entry name" value="WH-like_DNA-bd_sf"/>
</dbReference>
<accession>A0ABS4VG25</accession>
<feature type="region of interest" description="Disordered" evidence="5">
    <location>
        <begin position="54"/>
        <end position="90"/>
    </location>
</feature>
<keyword evidence="3" id="KW-0238">DNA-binding</keyword>
<dbReference type="SUPFAM" id="SSF88946">
    <property type="entry name" value="Sigma2 domain of RNA polymerase sigma factors"/>
    <property type="match status" value="1"/>
</dbReference>
<dbReference type="InterPro" id="IPR007627">
    <property type="entry name" value="RNA_pol_sigma70_r2"/>
</dbReference>
<evidence type="ECO:0000256" key="3">
    <source>
        <dbReference type="ARBA" id="ARBA00023125"/>
    </source>
</evidence>
<dbReference type="InterPro" id="IPR007630">
    <property type="entry name" value="RNA_pol_sigma70_r4"/>
</dbReference>
<evidence type="ECO:0000256" key="5">
    <source>
        <dbReference type="SAM" id="MobiDB-lite"/>
    </source>
</evidence>
<dbReference type="InterPro" id="IPR013324">
    <property type="entry name" value="RNA_pol_sigma_r3/r4-like"/>
</dbReference>
<dbReference type="Pfam" id="PF04542">
    <property type="entry name" value="Sigma70_r2"/>
    <property type="match status" value="1"/>
</dbReference>
<feature type="domain" description="RNA polymerase sigma-70" evidence="6">
    <location>
        <begin position="193"/>
        <end position="206"/>
    </location>
</feature>
<protein>
    <submittedName>
        <fullName evidence="7">RNA polymerase primary sigma factor</fullName>
    </submittedName>
</protein>
<gene>
    <name evidence="7" type="ORF">JOF59_005268</name>
</gene>
<evidence type="ECO:0000256" key="2">
    <source>
        <dbReference type="ARBA" id="ARBA00023082"/>
    </source>
</evidence>
<keyword evidence="8" id="KW-1185">Reference proteome</keyword>
<dbReference type="RefSeq" id="WP_274922895.1">
    <property type="nucleotide sequence ID" value="NZ_BMWJ01000005.1"/>
</dbReference>
<evidence type="ECO:0000313" key="7">
    <source>
        <dbReference type="EMBL" id="MBP2362868.1"/>
    </source>
</evidence>
<dbReference type="NCBIfam" id="TIGR02937">
    <property type="entry name" value="sigma70-ECF"/>
    <property type="match status" value="1"/>
</dbReference>
<dbReference type="SUPFAM" id="SSF88659">
    <property type="entry name" value="Sigma3 and sigma4 domains of RNA polymerase sigma factors"/>
    <property type="match status" value="1"/>
</dbReference>
<comment type="caution">
    <text evidence="7">The sequence shown here is derived from an EMBL/GenBank/DDBJ whole genome shotgun (WGS) entry which is preliminary data.</text>
</comment>
<proteinExistence type="predicted"/>
<dbReference type="Proteomes" id="UP001519311">
    <property type="component" value="Unassembled WGS sequence"/>
</dbReference>